<proteinExistence type="predicted"/>
<reference evidence="2" key="1">
    <citation type="submission" date="2019-04" db="EMBL/GenBank/DDBJ databases">
        <title>Evolution of Biomass-Degrading Anaerobic Consortia Revealed by Metagenomics.</title>
        <authorList>
            <person name="Peng X."/>
        </authorList>
    </citation>
    <scope>NUCLEOTIDE SEQUENCE</scope>
    <source>
        <strain evidence="2">SIG311</strain>
    </source>
</reference>
<evidence type="ECO:0008006" key="4">
    <source>
        <dbReference type="Google" id="ProtNLM"/>
    </source>
</evidence>
<protein>
    <recommendedName>
        <fullName evidence="4">Beta-carotene 15,15'-monooxygenase</fullName>
    </recommendedName>
</protein>
<evidence type="ECO:0000313" key="2">
    <source>
        <dbReference type="EMBL" id="MBE5920928.1"/>
    </source>
</evidence>
<keyword evidence="1" id="KW-0812">Transmembrane</keyword>
<dbReference type="EMBL" id="SVER01000063">
    <property type="protein sequence ID" value="MBE5920928.1"/>
    <property type="molecule type" value="Genomic_DNA"/>
</dbReference>
<name>A0A927YRW1_9FIRM</name>
<comment type="caution">
    <text evidence="2">The sequence shown here is derived from an EMBL/GenBank/DDBJ whole genome shotgun (WGS) entry which is preliminary data.</text>
</comment>
<feature type="transmembrane region" description="Helical" evidence="1">
    <location>
        <begin position="139"/>
        <end position="160"/>
    </location>
</feature>
<sequence>MDKKTQRLVLVAKIVLLVFLMVFSFFVASTKSTELPLYKNSVQTLDDSKSMVMKVTGATLGMSVLITFLPDDYATPLADSLADMNKYFILMLGMIFFEKLLLTMGVPVVFRFIIPVALIVLLAHLLTQKTIFKIIASKILTLALVLVLVVPLGTSISKYMCENYMSYVDETITVAEEGSELVEEYSDSSTPDKSFYEKVSGFFNSAIEGVKDLFNYYKTIIERFINSIVIMIVAYCVIPVLTFVLLLWILNQLFQFETFKDKGASFRHEIEKMISKRTIKIEDSEELEE</sequence>
<dbReference type="AlphaFoldDB" id="A0A927YRW1"/>
<dbReference type="Proteomes" id="UP000766246">
    <property type="component" value="Unassembled WGS sequence"/>
</dbReference>
<feature type="transmembrane region" description="Helical" evidence="1">
    <location>
        <begin position="108"/>
        <end position="127"/>
    </location>
</feature>
<accession>A0A927YRW1</accession>
<evidence type="ECO:0000313" key="3">
    <source>
        <dbReference type="Proteomes" id="UP000766246"/>
    </source>
</evidence>
<keyword evidence="1" id="KW-0472">Membrane</keyword>
<feature type="transmembrane region" description="Helical" evidence="1">
    <location>
        <begin position="224"/>
        <end position="250"/>
    </location>
</feature>
<feature type="transmembrane region" description="Helical" evidence="1">
    <location>
        <begin position="7"/>
        <end position="30"/>
    </location>
</feature>
<gene>
    <name evidence="2" type="ORF">E7272_13960</name>
</gene>
<keyword evidence="1" id="KW-1133">Transmembrane helix</keyword>
<evidence type="ECO:0000256" key="1">
    <source>
        <dbReference type="SAM" id="Phobius"/>
    </source>
</evidence>
<organism evidence="2 3">
    <name type="scientific">Pseudobutyrivibrio ruminis</name>
    <dbReference type="NCBI Taxonomy" id="46206"/>
    <lineage>
        <taxon>Bacteria</taxon>
        <taxon>Bacillati</taxon>
        <taxon>Bacillota</taxon>
        <taxon>Clostridia</taxon>
        <taxon>Lachnospirales</taxon>
        <taxon>Lachnospiraceae</taxon>
        <taxon>Pseudobutyrivibrio</taxon>
    </lineage>
</organism>